<evidence type="ECO:0000256" key="1">
    <source>
        <dbReference type="ARBA" id="ARBA00004651"/>
    </source>
</evidence>
<evidence type="ECO:0000256" key="5">
    <source>
        <dbReference type="ARBA" id="ARBA00023136"/>
    </source>
</evidence>
<proteinExistence type="predicted"/>
<feature type="transmembrane region" description="Helical" evidence="6">
    <location>
        <begin position="182"/>
        <end position="204"/>
    </location>
</feature>
<dbReference type="InterPro" id="IPR001123">
    <property type="entry name" value="LeuE-type"/>
</dbReference>
<comment type="caution">
    <text evidence="7">The sequence shown here is derived from an EMBL/GenBank/DDBJ whole genome shotgun (WGS) entry which is preliminary data.</text>
</comment>
<evidence type="ECO:0000256" key="4">
    <source>
        <dbReference type="ARBA" id="ARBA00022989"/>
    </source>
</evidence>
<keyword evidence="8" id="KW-1185">Reference proteome</keyword>
<dbReference type="RefSeq" id="WP_070320191.1">
    <property type="nucleotide sequence ID" value="NZ_CP194061.1"/>
</dbReference>
<evidence type="ECO:0000313" key="8">
    <source>
        <dbReference type="Proteomes" id="UP001240250"/>
    </source>
</evidence>
<evidence type="ECO:0000256" key="3">
    <source>
        <dbReference type="ARBA" id="ARBA00022692"/>
    </source>
</evidence>
<dbReference type="Pfam" id="PF01810">
    <property type="entry name" value="LysE"/>
    <property type="match status" value="1"/>
</dbReference>
<dbReference type="PANTHER" id="PTHR30086:SF20">
    <property type="entry name" value="ARGININE EXPORTER PROTEIN ARGO-RELATED"/>
    <property type="match status" value="1"/>
</dbReference>
<evidence type="ECO:0000256" key="2">
    <source>
        <dbReference type="ARBA" id="ARBA00022475"/>
    </source>
</evidence>
<feature type="transmembrane region" description="Helical" evidence="6">
    <location>
        <begin position="216"/>
        <end position="234"/>
    </location>
</feature>
<keyword evidence="5 6" id="KW-0472">Membrane</keyword>
<dbReference type="Proteomes" id="UP001240250">
    <property type="component" value="Unassembled WGS sequence"/>
</dbReference>
<accession>A0ABU0GKK3</accession>
<feature type="transmembrane region" description="Helical" evidence="6">
    <location>
        <begin position="12"/>
        <end position="35"/>
    </location>
</feature>
<comment type="subcellular location">
    <subcellularLocation>
        <location evidence="1">Cell membrane</location>
        <topology evidence="1">Multi-pass membrane protein</topology>
    </subcellularLocation>
</comment>
<keyword evidence="4 6" id="KW-1133">Transmembrane helix</keyword>
<dbReference type="PANTHER" id="PTHR30086">
    <property type="entry name" value="ARGININE EXPORTER PROTEIN ARGO"/>
    <property type="match status" value="1"/>
</dbReference>
<keyword evidence="3 6" id="KW-0812">Transmembrane</keyword>
<evidence type="ECO:0000256" key="6">
    <source>
        <dbReference type="SAM" id="Phobius"/>
    </source>
</evidence>
<organism evidence="7 8">
    <name type="scientific">Cellulomonas iranensis</name>
    <dbReference type="NCBI Taxonomy" id="76862"/>
    <lineage>
        <taxon>Bacteria</taxon>
        <taxon>Bacillati</taxon>
        <taxon>Actinomycetota</taxon>
        <taxon>Actinomycetes</taxon>
        <taxon>Micrococcales</taxon>
        <taxon>Cellulomonadaceae</taxon>
        <taxon>Cellulomonas</taxon>
    </lineage>
</organism>
<protein>
    <submittedName>
        <fullName evidence="7">Arginine exporter protein ArgO</fullName>
    </submittedName>
</protein>
<dbReference type="EMBL" id="JAUSVM010000001">
    <property type="protein sequence ID" value="MDQ0425454.1"/>
    <property type="molecule type" value="Genomic_DNA"/>
</dbReference>
<evidence type="ECO:0000313" key="7">
    <source>
        <dbReference type="EMBL" id="MDQ0425454.1"/>
    </source>
</evidence>
<feature type="transmembrane region" description="Helical" evidence="6">
    <location>
        <begin position="78"/>
        <end position="94"/>
    </location>
</feature>
<gene>
    <name evidence="7" type="ORF">JO380_001835</name>
</gene>
<sequence>MSADVGSAVGAGLLAGWGIALPVGAVGVLLVLLGARHGRRVGCAGGLGAAVVDGVYATLAVLLGSVLAPVLVRAADPVRWVSAAVLVVVAVLLLRPAARPAPVPAVATPAGDAAPVDVAPGPDVPPAYAAVGDAPGGMTPRRAFLLVLAATAVNPATVVYFVALTSGSAATTLTSAGPRVAFVVAAFAASASWQLLLGSAGAWAGTRLTGPRGRRWTAVVGAVVVLALAVRTAVGA</sequence>
<reference evidence="7 8" key="1">
    <citation type="submission" date="2023-07" db="EMBL/GenBank/DDBJ databases">
        <title>Sequencing the genomes of 1000 actinobacteria strains.</title>
        <authorList>
            <person name="Klenk H.-P."/>
        </authorList>
    </citation>
    <scope>NUCLEOTIDE SEQUENCE [LARGE SCALE GENOMIC DNA]</scope>
    <source>
        <strain evidence="7 8">DSM 14785</strain>
    </source>
</reference>
<keyword evidence="2" id="KW-1003">Cell membrane</keyword>
<name>A0ABU0GKK3_9CELL</name>
<feature type="transmembrane region" description="Helical" evidence="6">
    <location>
        <begin position="143"/>
        <end position="162"/>
    </location>
</feature>
<feature type="transmembrane region" description="Helical" evidence="6">
    <location>
        <begin position="47"/>
        <end position="72"/>
    </location>
</feature>